<proteinExistence type="predicted"/>
<dbReference type="EMBL" id="WIXP02000016">
    <property type="protein sequence ID" value="KAF6198118.1"/>
    <property type="molecule type" value="Genomic_DNA"/>
</dbReference>
<dbReference type="AlphaFoldDB" id="A0A8S9WPR3"/>
<name>A0A8S9WPR3_APOLU</name>
<dbReference type="Proteomes" id="UP000466442">
    <property type="component" value="Linkage Group LG16"/>
</dbReference>
<feature type="region of interest" description="Disordered" evidence="1">
    <location>
        <begin position="734"/>
        <end position="777"/>
    </location>
</feature>
<gene>
    <name evidence="2" type="ORF">GE061_007865</name>
</gene>
<evidence type="ECO:0000313" key="2">
    <source>
        <dbReference type="EMBL" id="KAF6198118.1"/>
    </source>
</evidence>
<feature type="compositionally biased region" description="Polar residues" evidence="1">
    <location>
        <begin position="735"/>
        <end position="745"/>
    </location>
</feature>
<comment type="caution">
    <text evidence="2">The sequence shown here is derived from an EMBL/GenBank/DDBJ whole genome shotgun (WGS) entry which is preliminary data.</text>
</comment>
<feature type="region of interest" description="Disordered" evidence="1">
    <location>
        <begin position="271"/>
        <end position="304"/>
    </location>
</feature>
<feature type="region of interest" description="Disordered" evidence="1">
    <location>
        <begin position="505"/>
        <end position="539"/>
    </location>
</feature>
<feature type="compositionally biased region" description="Polar residues" evidence="1">
    <location>
        <begin position="945"/>
        <end position="954"/>
    </location>
</feature>
<protein>
    <submittedName>
        <fullName evidence="2">Uncharacterized protein</fullName>
    </submittedName>
</protein>
<reference evidence="2" key="1">
    <citation type="journal article" date="2021" name="Mol. Ecol. Resour.">
        <title>Apolygus lucorum genome provides insights into omnivorousness and mesophyll feeding.</title>
        <authorList>
            <person name="Liu Y."/>
            <person name="Liu H."/>
            <person name="Wang H."/>
            <person name="Huang T."/>
            <person name="Liu B."/>
            <person name="Yang B."/>
            <person name="Yin L."/>
            <person name="Li B."/>
            <person name="Zhang Y."/>
            <person name="Zhang S."/>
            <person name="Jiang F."/>
            <person name="Zhang X."/>
            <person name="Ren Y."/>
            <person name="Wang B."/>
            <person name="Wang S."/>
            <person name="Lu Y."/>
            <person name="Wu K."/>
            <person name="Fan W."/>
            <person name="Wang G."/>
        </authorList>
    </citation>
    <scope>NUCLEOTIDE SEQUENCE</scope>
    <source>
        <strain evidence="2">12Hb</strain>
    </source>
</reference>
<keyword evidence="3" id="KW-1185">Reference proteome</keyword>
<feature type="region of interest" description="Disordered" evidence="1">
    <location>
        <begin position="940"/>
        <end position="960"/>
    </location>
</feature>
<feature type="compositionally biased region" description="Basic residues" evidence="1">
    <location>
        <begin position="748"/>
        <end position="762"/>
    </location>
</feature>
<sequence>MKGLIDFNLPRLRVEVQQIFKDPTKSLPPGKLHEKLVSTGSIVVYPEFAKLLKFHLTLPTSTTEGKEAETTYRRIKTFCRVTRGVGELFDLDYLFIENDLVLDVTEGAPQKDLSNVDISALETCNLQFDFLDAILLPERQHDQQLVNLDPSKSSEDPTLLDIKPVQIDNTLETCNIKFISLDAILNPPEPQHDQQLVNLDPSNSSEDPTLLDIKPVHIHNTLETCNLKISLDAILNPPEPQHDQQLVNLDPSNSSEDPTLLDIKPVQIHITGKSPPNCSKTTKISKVHPKSKIPPAKRPAKGKTYSKIGQKLDAILNPPEPQNDQQLVNLDPSNSSEDPTLLDIKPVQIHNTLETCNLKFISLDAILNAPEPQHHQQLVNLEPSKSSEDPTLLDIKPVQIHNTLETCNLKFISLDAILNPPEPQHDQQLVNLDPSNSSEDPTLLDIKPVHIHNTLETCNLKFISLDAILNPPEPQNDQQLVNLDPSNSSEDPTLLDIKPVQIHITGKSPPNCSKTTKISKVRPKSKIPPAKRPAKGKTYSKIGQKLDAILNPPEPQNDQQLVNLDPSNSSEDPTLLDIKPVQIHNTLETCNLKFISLDAILNAPEPQHHQQLVNLEPSKSSEDPTLLDIKPVQIHNTLETCNLKFISLDAILNPPEPQHHQQLVNLEPSKSSEDPTLLDIKPVQIHNTLETCNLKFISLDAILNPPEPQHHQQLVNLEPSKSSEDPTLLDIKPVQIQNTEISPPNRSKTTKPTKISKKRPKSKIPPAKRPAKGKSYSKIGQKLDAILNPPEPQHDQQLVNLDPSNSSEDPTLLDIKPVQIHNTLETCNLKISLDAILNPPEPQHDQQLVNLDPSNDSEDPTLLDIKPVQIHNTLETCNLKISLDAILNPPEPQHDQQLVNLDPSNDSEDPTLLDIKPVQIHNTLETCNLKISLDAILNPPEPQHDQQLVNLDPSNDSEDPTLLDIKPVQIDTTGKSPPNCSTTTKI</sequence>
<feature type="compositionally biased region" description="Polar residues" evidence="1">
    <location>
        <begin position="322"/>
        <end position="336"/>
    </location>
</feature>
<evidence type="ECO:0000256" key="1">
    <source>
        <dbReference type="SAM" id="MobiDB-lite"/>
    </source>
</evidence>
<organism evidence="2 3">
    <name type="scientific">Apolygus lucorum</name>
    <name type="common">Small green plant bug</name>
    <name type="synonym">Lygocoris lucorum</name>
    <dbReference type="NCBI Taxonomy" id="248454"/>
    <lineage>
        <taxon>Eukaryota</taxon>
        <taxon>Metazoa</taxon>
        <taxon>Ecdysozoa</taxon>
        <taxon>Arthropoda</taxon>
        <taxon>Hexapoda</taxon>
        <taxon>Insecta</taxon>
        <taxon>Pterygota</taxon>
        <taxon>Neoptera</taxon>
        <taxon>Paraneoptera</taxon>
        <taxon>Hemiptera</taxon>
        <taxon>Heteroptera</taxon>
        <taxon>Panheteroptera</taxon>
        <taxon>Cimicomorpha</taxon>
        <taxon>Miridae</taxon>
        <taxon>Mirini</taxon>
        <taxon>Apolygus</taxon>
    </lineage>
</organism>
<accession>A0A8S9WPR3</accession>
<feature type="region of interest" description="Disordered" evidence="1">
    <location>
        <begin position="316"/>
        <end position="336"/>
    </location>
</feature>
<evidence type="ECO:0000313" key="3">
    <source>
        <dbReference type="Proteomes" id="UP000466442"/>
    </source>
</evidence>